<dbReference type="OrthoDB" id="1680946at2"/>
<dbReference type="EMBL" id="FNHB01000002">
    <property type="protein sequence ID" value="SDM12281.1"/>
    <property type="molecule type" value="Genomic_DNA"/>
</dbReference>
<accession>A0A1G9QN71</accession>
<sequence>MKINNMGAPKVLPHNDAEGSVKSGKSNHLFSSDLVRSQADYSKERLDALLEEITKQGSRLGQVPTYAELKTYRELVRNFIGEAVARMYTLQSQTGWDRQGRQKVYTTIKNIDETLTSMTEDVRHGQERQLDIMAKQDAIRGMLVDLYM</sequence>
<dbReference type="Proteomes" id="UP000214880">
    <property type="component" value="Unassembled WGS sequence"/>
</dbReference>
<dbReference type="RefSeq" id="WP_092070578.1">
    <property type="nucleotide sequence ID" value="NZ_FNHB01000002.1"/>
</dbReference>
<dbReference type="Gene3D" id="1.20.120.490">
    <property type="entry name" value="Hypothetical protein TM1646-like domain"/>
    <property type="match status" value="1"/>
</dbReference>
<dbReference type="AlphaFoldDB" id="A0A1G9QN71"/>
<dbReference type="InterPro" id="IPR005585">
    <property type="entry name" value="DUF327"/>
</dbReference>
<keyword evidence="3" id="KW-1185">Reference proteome</keyword>
<evidence type="ECO:0008006" key="4">
    <source>
        <dbReference type="Google" id="ProtNLM"/>
    </source>
</evidence>
<evidence type="ECO:0000313" key="3">
    <source>
        <dbReference type="Proteomes" id="UP000214880"/>
    </source>
</evidence>
<organism evidence="2 3">
    <name type="scientific">Dendrosporobacter quercicolus</name>
    <dbReference type="NCBI Taxonomy" id="146817"/>
    <lineage>
        <taxon>Bacteria</taxon>
        <taxon>Bacillati</taxon>
        <taxon>Bacillota</taxon>
        <taxon>Negativicutes</taxon>
        <taxon>Selenomonadales</taxon>
        <taxon>Sporomusaceae</taxon>
        <taxon>Dendrosporobacter</taxon>
    </lineage>
</organism>
<dbReference type="STRING" id="146817.SAMN04488502_102235"/>
<protein>
    <recommendedName>
        <fullName evidence="4">DUF327 domain-containing protein</fullName>
    </recommendedName>
</protein>
<feature type="region of interest" description="Disordered" evidence="1">
    <location>
        <begin position="1"/>
        <end position="25"/>
    </location>
</feature>
<evidence type="ECO:0000256" key="1">
    <source>
        <dbReference type="SAM" id="MobiDB-lite"/>
    </source>
</evidence>
<gene>
    <name evidence="2" type="ORF">SAMN04488502_102235</name>
</gene>
<dbReference type="Pfam" id="PF03885">
    <property type="entry name" value="DUF327"/>
    <property type="match status" value="1"/>
</dbReference>
<dbReference type="SUPFAM" id="SSF158397">
    <property type="entry name" value="TM1646-like"/>
    <property type="match status" value="1"/>
</dbReference>
<evidence type="ECO:0000313" key="2">
    <source>
        <dbReference type="EMBL" id="SDM12281.1"/>
    </source>
</evidence>
<dbReference type="InterPro" id="IPR024042">
    <property type="entry name" value="TM1646-like_dom_sf"/>
</dbReference>
<name>A0A1G9QN71_9FIRM</name>
<reference evidence="2 3" key="1">
    <citation type="submission" date="2016-10" db="EMBL/GenBank/DDBJ databases">
        <authorList>
            <person name="de Groot N.N."/>
        </authorList>
    </citation>
    <scope>NUCLEOTIDE SEQUENCE [LARGE SCALE GENOMIC DNA]</scope>
    <source>
        <strain evidence="2 3">DSM 1736</strain>
    </source>
</reference>
<proteinExistence type="predicted"/>